<protein>
    <recommendedName>
        <fullName evidence="2">Thiamine-binding protein domain-containing protein</fullName>
    </recommendedName>
</protein>
<name>A0A140L5T8_9FIRM</name>
<dbReference type="PATRIC" id="fig|520762.4.peg.1532"/>
<dbReference type="Proteomes" id="UP000070456">
    <property type="component" value="Unassembled WGS sequence"/>
</dbReference>
<comment type="caution">
    <text evidence="3">The sequence shown here is derived from an EMBL/GenBank/DDBJ whole genome shotgun (WGS) entry which is preliminary data.</text>
</comment>
<dbReference type="STRING" id="520762.AN619_13760"/>
<evidence type="ECO:0000313" key="3">
    <source>
        <dbReference type="EMBL" id="KXG75913.1"/>
    </source>
</evidence>
<sequence>MVIVETTIVPLGTGNPSISSYVAACHKVLQEESRVRYQLTPMGTIIEGDLDIILQVIRKMHEVPFENGALRVSTTIKIDDRRDKVATMDGKVNAVQEKLAK</sequence>
<evidence type="ECO:0000259" key="2">
    <source>
        <dbReference type="Pfam" id="PF01910"/>
    </source>
</evidence>
<evidence type="ECO:0000256" key="1">
    <source>
        <dbReference type="ARBA" id="ARBA00010272"/>
    </source>
</evidence>
<dbReference type="Gene3D" id="3.30.70.930">
    <property type="match status" value="1"/>
</dbReference>
<dbReference type="Pfam" id="PF01910">
    <property type="entry name" value="Thiamine_BP"/>
    <property type="match status" value="1"/>
</dbReference>
<dbReference type="EMBL" id="LOEE01000030">
    <property type="protein sequence ID" value="KXG75913.1"/>
    <property type="molecule type" value="Genomic_DNA"/>
</dbReference>
<feature type="domain" description="Thiamine-binding protein" evidence="2">
    <location>
        <begin position="4"/>
        <end position="96"/>
    </location>
</feature>
<dbReference type="RefSeq" id="WP_068555977.1">
    <property type="nucleotide sequence ID" value="NZ_LOEE01000030.1"/>
</dbReference>
<dbReference type="OrthoDB" id="5886358at2"/>
<reference evidence="3 4" key="1">
    <citation type="submission" date="2015-12" db="EMBL/GenBank/DDBJ databases">
        <title>Draft genome sequence of the thermoanaerobe Thermotalea metallivorans, an isolate from the runoff channel of the Great Artesian Basin, Australia.</title>
        <authorList>
            <person name="Patel B.K."/>
        </authorList>
    </citation>
    <scope>NUCLEOTIDE SEQUENCE [LARGE SCALE GENOMIC DNA]</scope>
    <source>
        <strain evidence="3 4">B2-1</strain>
    </source>
</reference>
<dbReference type="InterPro" id="IPR051614">
    <property type="entry name" value="UPF0045_domain"/>
</dbReference>
<dbReference type="AlphaFoldDB" id="A0A140L5T8"/>
<dbReference type="GO" id="GO:0005829">
    <property type="term" value="C:cytosol"/>
    <property type="evidence" value="ECO:0007669"/>
    <property type="project" value="TreeGrafter"/>
</dbReference>
<keyword evidence="4" id="KW-1185">Reference proteome</keyword>
<dbReference type="PANTHER" id="PTHR33777">
    <property type="entry name" value="UPF0045 PROTEIN ECM15"/>
    <property type="match status" value="1"/>
</dbReference>
<comment type="similarity">
    <text evidence="1">Belongs to the UPF0045 family.</text>
</comment>
<dbReference type="SUPFAM" id="SSF89957">
    <property type="entry name" value="MTH1187/YkoF-like"/>
    <property type="match status" value="1"/>
</dbReference>
<dbReference type="PANTHER" id="PTHR33777:SF1">
    <property type="entry name" value="UPF0045 PROTEIN ECM15"/>
    <property type="match status" value="1"/>
</dbReference>
<dbReference type="InterPro" id="IPR002767">
    <property type="entry name" value="Thiamine_BP"/>
</dbReference>
<dbReference type="InterPro" id="IPR029756">
    <property type="entry name" value="MTH1187/YkoF-like"/>
</dbReference>
<evidence type="ECO:0000313" key="4">
    <source>
        <dbReference type="Proteomes" id="UP000070456"/>
    </source>
</evidence>
<proteinExistence type="inferred from homology"/>
<organism evidence="3 4">
    <name type="scientific">Thermotalea metallivorans</name>
    <dbReference type="NCBI Taxonomy" id="520762"/>
    <lineage>
        <taxon>Bacteria</taxon>
        <taxon>Bacillati</taxon>
        <taxon>Bacillota</taxon>
        <taxon>Clostridia</taxon>
        <taxon>Peptostreptococcales</taxon>
        <taxon>Thermotaleaceae</taxon>
        <taxon>Thermotalea</taxon>
    </lineage>
</organism>
<dbReference type="NCBIfam" id="TIGR00106">
    <property type="entry name" value="MTH1187 family thiamine-binding protein"/>
    <property type="match status" value="1"/>
</dbReference>
<gene>
    <name evidence="3" type="ORF">AN619_13760</name>
</gene>
<accession>A0A140L5T8</accession>